<dbReference type="EMBL" id="JAFFRZ010000001">
    <property type="protein sequence ID" value="MDH4623722.1"/>
    <property type="molecule type" value="Genomic_DNA"/>
</dbReference>
<dbReference type="RefSeq" id="WP_044308455.1">
    <property type="nucleotide sequence ID" value="NZ_JAFFRY010000003.1"/>
</dbReference>
<name>A0A0Q0A347_PSESX</name>
<dbReference type="Proteomes" id="UP001162155">
    <property type="component" value="Unassembled WGS sequence"/>
</dbReference>
<dbReference type="AlphaFoldDB" id="A0A0Q0A347"/>
<evidence type="ECO:0000313" key="1">
    <source>
        <dbReference type="EMBL" id="MDH4623722.1"/>
    </source>
</evidence>
<gene>
    <name evidence="1" type="ORF">JW322_18620</name>
</gene>
<evidence type="ECO:0000313" key="2">
    <source>
        <dbReference type="Proteomes" id="UP001162155"/>
    </source>
</evidence>
<reference evidence="1" key="1">
    <citation type="submission" date="2021-02" db="EMBL/GenBank/DDBJ databases">
        <title>Genome analysis of blister spot of apple pathogen from New York area.</title>
        <authorList>
            <person name="Kandel P."/>
            <person name="Hockett K.L."/>
            <person name="Santander R."/>
            <person name="Acimovic S."/>
        </authorList>
    </citation>
    <scope>NUCLEOTIDE SEQUENCE</scope>
    <source>
        <strain evidence="1">PSP1</strain>
    </source>
</reference>
<accession>A0A0Q0A347</accession>
<protein>
    <submittedName>
        <fullName evidence="1">Uncharacterized protein</fullName>
    </submittedName>
</protein>
<comment type="caution">
    <text evidence="1">The sequence shown here is derived from an EMBL/GenBank/DDBJ whole genome shotgun (WGS) entry which is preliminary data.</text>
</comment>
<sequence>MDNDVIVTTELPPAQAQALMDLLIALYRESFNEHWYADQFRLIAAGNRHGAILAHVPIMAAQKSLIGALSHGLKKAMKQS</sequence>
<proteinExistence type="predicted"/>
<organism evidence="1 2">
    <name type="scientific">Pseudomonas syringae pv. papulans</name>
    <dbReference type="NCBI Taxonomy" id="83963"/>
    <lineage>
        <taxon>Bacteria</taxon>
        <taxon>Pseudomonadati</taxon>
        <taxon>Pseudomonadota</taxon>
        <taxon>Gammaproteobacteria</taxon>
        <taxon>Pseudomonadales</taxon>
        <taxon>Pseudomonadaceae</taxon>
        <taxon>Pseudomonas</taxon>
        <taxon>Pseudomonas syringae</taxon>
    </lineage>
</organism>